<feature type="compositionally biased region" description="Basic and acidic residues" evidence="1">
    <location>
        <begin position="205"/>
        <end position="238"/>
    </location>
</feature>
<sequence length="248" mass="25701">LLPNQGRLPEEAWLDSPAPGVLPSPFAERRPGAGAAPVALAEALPTPPRGELVAASGAPGSGCRLVEQFSICSPPAAAAGLRGAPGTLSTAAASMVPMGGGAAAEEAAAAQSLGSPGGSEPPPDLDQACRLLQDEFNGALEFFRDRASDAEACAQEAEDRCRDLEVAVEGLRRQLSEAEARAVDAEARCRHQEAMVQALRDHASAEAEVRAERAREELQRERAGRAELRASPREEEPACARAAAARSA</sequence>
<feature type="compositionally biased region" description="Low complexity" evidence="1">
    <location>
        <begin position="239"/>
        <end position="248"/>
    </location>
</feature>
<comment type="caution">
    <text evidence="2">The sequence shown here is derived from an EMBL/GenBank/DDBJ whole genome shotgun (WGS) entry which is preliminary data.</text>
</comment>
<protein>
    <submittedName>
        <fullName evidence="2">Uncharacterized protein</fullName>
    </submittedName>
</protein>
<name>A0ABN9QXL8_9DINO</name>
<reference evidence="2" key="1">
    <citation type="submission" date="2023-10" db="EMBL/GenBank/DDBJ databases">
        <authorList>
            <person name="Chen Y."/>
            <person name="Shah S."/>
            <person name="Dougan E. K."/>
            <person name="Thang M."/>
            <person name="Chan C."/>
        </authorList>
    </citation>
    <scope>NUCLEOTIDE SEQUENCE [LARGE SCALE GENOMIC DNA]</scope>
</reference>
<feature type="non-terminal residue" evidence="2">
    <location>
        <position position="248"/>
    </location>
</feature>
<feature type="region of interest" description="Disordered" evidence="1">
    <location>
        <begin position="205"/>
        <end position="248"/>
    </location>
</feature>
<evidence type="ECO:0000313" key="2">
    <source>
        <dbReference type="EMBL" id="CAK0810602.1"/>
    </source>
</evidence>
<proteinExistence type="predicted"/>
<feature type="region of interest" description="Disordered" evidence="1">
    <location>
        <begin position="1"/>
        <end position="34"/>
    </location>
</feature>
<evidence type="ECO:0000313" key="3">
    <source>
        <dbReference type="Proteomes" id="UP001189429"/>
    </source>
</evidence>
<dbReference type="EMBL" id="CAUYUJ010004698">
    <property type="protein sequence ID" value="CAK0810602.1"/>
    <property type="molecule type" value="Genomic_DNA"/>
</dbReference>
<keyword evidence="3" id="KW-1185">Reference proteome</keyword>
<dbReference type="Proteomes" id="UP001189429">
    <property type="component" value="Unassembled WGS sequence"/>
</dbReference>
<organism evidence="2 3">
    <name type="scientific">Prorocentrum cordatum</name>
    <dbReference type="NCBI Taxonomy" id="2364126"/>
    <lineage>
        <taxon>Eukaryota</taxon>
        <taxon>Sar</taxon>
        <taxon>Alveolata</taxon>
        <taxon>Dinophyceae</taxon>
        <taxon>Prorocentrales</taxon>
        <taxon>Prorocentraceae</taxon>
        <taxon>Prorocentrum</taxon>
    </lineage>
</organism>
<evidence type="ECO:0000256" key="1">
    <source>
        <dbReference type="SAM" id="MobiDB-lite"/>
    </source>
</evidence>
<feature type="region of interest" description="Disordered" evidence="1">
    <location>
        <begin position="107"/>
        <end position="126"/>
    </location>
</feature>
<gene>
    <name evidence="2" type="ORF">PCOR1329_LOCUS15514</name>
</gene>
<feature type="non-terminal residue" evidence="2">
    <location>
        <position position="1"/>
    </location>
</feature>
<accession>A0ABN9QXL8</accession>